<sequence length="537" mass="59494">MASVKGAGGQSKTKLVEQRTRLPLALKPSSTTKSSTTNSNKTPSSLSSTTTTMTSNETSSLPSTNTTFNEASSSLTKTGNQTSASKTNVNQVGLSTTVKMKKSKSISKSQIIIDNGGDSDQEEEFDLNISIEESGGLKKFLIKPCIILYKKKMKKQSDLEQYIMEHISSYTSSGGIKRRLIHRRGGAKNCGTFLLLTKEQEVQECVQSALGYARNHGTLMSGVQLKTLMDVLNTEITKDRANTLLEVISKNIEIVPNPYFISPISKRPIYQFYGARYELEEVAPVRYIPIPTEITKQYAKKQNEKENTNYDEKNEIEEVEKQNNISLAKHDDQGICDINKNNRSLITSNSLDKENIIGDKESLPPIESKSIDKNNNSSISNDNNNANTVTTEEKISDANVNTAIAYPDIHTIDSTATDDANIEPLNDQISPIQSAPTNSSLSLNFSTSTPKKKLATQSKNKNVVTSRKRSKKYSKRGSIYLRSKTNKKQENLSGITPKRKQDDLHSCSTTSNATSKKQKLADEEKKRQNHESLPENL</sequence>
<feature type="compositionally biased region" description="Low complexity" evidence="1">
    <location>
        <begin position="437"/>
        <end position="449"/>
    </location>
</feature>
<organism evidence="2 3">
    <name type="scientific">Adineta steineri</name>
    <dbReference type="NCBI Taxonomy" id="433720"/>
    <lineage>
        <taxon>Eukaryota</taxon>
        <taxon>Metazoa</taxon>
        <taxon>Spiralia</taxon>
        <taxon>Gnathifera</taxon>
        <taxon>Rotifera</taxon>
        <taxon>Eurotatoria</taxon>
        <taxon>Bdelloidea</taxon>
        <taxon>Adinetida</taxon>
        <taxon>Adinetidae</taxon>
        <taxon>Adineta</taxon>
    </lineage>
</organism>
<feature type="compositionally biased region" description="Polar residues" evidence="1">
    <location>
        <begin position="62"/>
        <end position="87"/>
    </location>
</feature>
<feature type="region of interest" description="Disordered" evidence="1">
    <location>
        <begin position="428"/>
        <end position="537"/>
    </location>
</feature>
<proteinExistence type="predicted"/>
<evidence type="ECO:0000256" key="1">
    <source>
        <dbReference type="SAM" id="MobiDB-lite"/>
    </source>
</evidence>
<evidence type="ECO:0000313" key="3">
    <source>
        <dbReference type="Proteomes" id="UP000663845"/>
    </source>
</evidence>
<gene>
    <name evidence="2" type="ORF">JYZ213_LOCUS43619</name>
</gene>
<name>A0A815TKZ0_9BILA</name>
<feature type="compositionally biased region" description="Basic and acidic residues" evidence="1">
    <location>
        <begin position="519"/>
        <end position="537"/>
    </location>
</feature>
<reference evidence="2" key="1">
    <citation type="submission" date="2021-02" db="EMBL/GenBank/DDBJ databases">
        <authorList>
            <person name="Nowell W R."/>
        </authorList>
    </citation>
    <scope>NUCLEOTIDE SEQUENCE</scope>
</reference>
<feature type="compositionally biased region" description="Polar residues" evidence="1">
    <location>
        <begin position="506"/>
        <end position="515"/>
    </location>
</feature>
<feature type="compositionally biased region" description="Low complexity" evidence="1">
    <location>
        <begin position="373"/>
        <end position="385"/>
    </location>
</feature>
<accession>A0A815TKZ0</accession>
<dbReference type="Proteomes" id="UP000663845">
    <property type="component" value="Unassembled WGS sequence"/>
</dbReference>
<feature type="compositionally biased region" description="Polar residues" evidence="1">
    <location>
        <begin position="455"/>
        <end position="465"/>
    </location>
</feature>
<feature type="compositionally biased region" description="Low complexity" evidence="1">
    <location>
        <begin position="26"/>
        <end position="61"/>
    </location>
</feature>
<comment type="caution">
    <text evidence="2">The sequence shown here is derived from an EMBL/GenBank/DDBJ whole genome shotgun (WGS) entry which is preliminary data.</text>
</comment>
<feature type="region of interest" description="Disordered" evidence="1">
    <location>
        <begin position="1"/>
        <end position="87"/>
    </location>
</feature>
<protein>
    <submittedName>
        <fullName evidence="2">Uncharacterized protein</fullName>
    </submittedName>
</protein>
<feature type="compositionally biased region" description="Basic residues" evidence="1">
    <location>
        <begin position="466"/>
        <end position="475"/>
    </location>
</feature>
<feature type="region of interest" description="Disordered" evidence="1">
    <location>
        <begin position="356"/>
        <end position="386"/>
    </location>
</feature>
<dbReference type="EMBL" id="CAJNOG010002403">
    <property type="protein sequence ID" value="CAF1503480.1"/>
    <property type="molecule type" value="Genomic_DNA"/>
</dbReference>
<dbReference type="AlphaFoldDB" id="A0A815TKZ0"/>
<evidence type="ECO:0000313" key="2">
    <source>
        <dbReference type="EMBL" id="CAF1503480.1"/>
    </source>
</evidence>